<dbReference type="Gene3D" id="3.90.550.10">
    <property type="entry name" value="Spore Coat Polysaccharide Biosynthesis Protein SpsA, Chain A"/>
    <property type="match status" value="1"/>
</dbReference>
<feature type="domain" description="Glycosyltransferase 2-like" evidence="2">
    <location>
        <begin position="188"/>
        <end position="409"/>
    </location>
</feature>
<dbReference type="SUPFAM" id="SSF53448">
    <property type="entry name" value="Nucleotide-diphospho-sugar transferases"/>
    <property type="match status" value="1"/>
</dbReference>
<dbReference type="Proteomes" id="UP000178450">
    <property type="component" value="Unassembled WGS sequence"/>
</dbReference>
<dbReference type="InterPro" id="IPR029044">
    <property type="entry name" value="Nucleotide-diphossugar_trans"/>
</dbReference>
<feature type="transmembrane region" description="Helical" evidence="1">
    <location>
        <begin position="370"/>
        <end position="393"/>
    </location>
</feature>
<dbReference type="AlphaFoldDB" id="A0A1F7K961"/>
<keyword evidence="1" id="KW-0472">Membrane</keyword>
<feature type="transmembrane region" description="Helical" evidence="1">
    <location>
        <begin position="405"/>
        <end position="423"/>
    </location>
</feature>
<sequence>MRRFFEILIPLFTWSLITLPVWLSPFHPAVAAYFIIVFNVYFFYKSLKTVILATVSYINIDKSRQVNWLAKARKIENFDRIKHFFIIPNYKEGYAKVKKTLENLAEQKYPVKNIYIVLALERSEGQEAVTRFQRLFRNFRHRFGGFYATYHVLKPGEEKGKASNEAYAARFVSQWVKKRKLDPLNILVTSCDADALMDPQYCSYLTTNYLLDQNGRYHFYAAPVVLYNNYWDLNFIIRLQTTISSILRMSMLSDRHSLIQISTYSMSLWLLESVDYWDVDIIPEDWHIFLQAFFKYGIKVRTVPVYLLCTRDGVRGKNLWDSFKSRYEQEKRWAWGVSDIPYALEKMFQSPQIPFLDKFFRLFGIIEGHILWPSSFFLLTLGASIPALVNPYFKRTVMGYVLPKVAGGILTLSVLFVLVIAYLDFQAKHRFMKKGEIKKFPYLVIQWVLFPLFSPIISAFLSSLPALESHTRLLLGKKLNYKVTQKI</sequence>
<dbReference type="PANTHER" id="PTHR36851">
    <property type="entry name" value="UNNAMED PRODUCT"/>
    <property type="match status" value="1"/>
</dbReference>
<comment type="caution">
    <text evidence="3">The sequence shown here is derived from an EMBL/GenBank/DDBJ whole genome shotgun (WGS) entry which is preliminary data.</text>
</comment>
<feature type="transmembrane region" description="Helical" evidence="1">
    <location>
        <begin position="444"/>
        <end position="467"/>
    </location>
</feature>
<evidence type="ECO:0000313" key="3">
    <source>
        <dbReference type="EMBL" id="OGK64401.1"/>
    </source>
</evidence>
<keyword evidence="1" id="KW-0812">Transmembrane</keyword>
<accession>A0A1F7K961</accession>
<dbReference type="EMBL" id="MGBG01000021">
    <property type="protein sequence ID" value="OGK64401.1"/>
    <property type="molecule type" value="Genomic_DNA"/>
</dbReference>
<dbReference type="InterPro" id="IPR001173">
    <property type="entry name" value="Glyco_trans_2-like"/>
</dbReference>
<protein>
    <recommendedName>
        <fullName evidence="2">Glycosyltransferase 2-like domain-containing protein</fullName>
    </recommendedName>
</protein>
<dbReference type="PANTHER" id="PTHR36851:SF1">
    <property type="entry name" value="GLYCO_TRANS_2-LIKE DOMAIN-CONTAINING PROTEIN"/>
    <property type="match status" value="1"/>
</dbReference>
<reference evidence="3 4" key="1">
    <citation type="journal article" date="2016" name="Nat. Commun.">
        <title>Thousands of microbial genomes shed light on interconnected biogeochemical processes in an aquifer system.</title>
        <authorList>
            <person name="Anantharaman K."/>
            <person name="Brown C.T."/>
            <person name="Hug L.A."/>
            <person name="Sharon I."/>
            <person name="Castelle C.J."/>
            <person name="Probst A.J."/>
            <person name="Thomas B.C."/>
            <person name="Singh A."/>
            <person name="Wilkins M.J."/>
            <person name="Karaoz U."/>
            <person name="Brodie E.L."/>
            <person name="Williams K.H."/>
            <person name="Hubbard S.S."/>
            <person name="Banfield J.F."/>
        </authorList>
    </citation>
    <scope>NUCLEOTIDE SEQUENCE [LARGE SCALE GENOMIC DNA]</scope>
</reference>
<evidence type="ECO:0000259" key="2">
    <source>
        <dbReference type="Pfam" id="PF13632"/>
    </source>
</evidence>
<evidence type="ECO:0000313" key="4">
    <source>
        <dbReference type="Proteomes" id="UP000178450"/>
    </source>
</evidence>
<proteinExistence type="predicted"/>
<gene>
    <name evidence="3" type="ORF">A2209_03745</name>
</gene>
<feature type="transmembrane region" description="Helical" evidence="1">
    <location>
        <begin position="29"/>
        <end position="44"/>
    </location>
</feature>
<evidence type="ECO:0000256" key="1">
    <source>
        <dbReference type="SAM" id="Phobius"/>
    </source>
</evidence>
<dbReference type="Pfam" id="PF13632">
    <property type="entry name" value="Glyco_trans_2_3"/>
    <property type="match status" value="1"/>
</dbReference>
<organism evidence="3 4">
    <name type="scientific">Candidatus Roizmanbacteria bacterium RIFOXYA1_FULL_41_12</name>
    <dbReference type="NCBI Taxonomy" id="1802082"/>
    <lineage>
        <taxon>Bacteria</taxon>
        <taxon>Candidatus Roizmaniibacteriota</taxon>
    </lineage>
</organism>
<name>A0A1F7K961_9BACT</name>
<keyword evidence="1" id="KW-1133">Transmembrane helix</keyword>